<keyword evidence="6" id="KW-1015">Disulfide bond</keyword>
<evidence type="ECO:0000256" key="1">
    <source>
        <dbReference type="ARBA" id="ARBA00004648"/>
    </source>
</evidence>
<evidence type="ECO:0000256" key="4">
    <source>
        <dbReference type="ARBA" id="ARBA00022679"/>
    </source>
</evidence>
<proteinExistence type="inferred from homology"/>
<evidence type="ECO:0000313" key="8">
    <source>
        <dbReference type="RefSeq" id="XP_020019295.1"/>
    </source>
</evidence>
<dbReference type="SUPFAM" id="SSF53448">
    <property type="entry name" value="Nucleotide-diphospho-sugar transferases"/>
    <property type="match status" value="1"/>
</dbReference>
<evidence type="ECO:0000256" key="6">
    <source>
        <dbReference type="ARBA" id="ARBA00023157"/>
    </source>
</evidence>
<dbReference type="InterPro" id="IPR004263">
    <property type="entry name" value="Exostosin"/>
</dbReference>
<keyword evidence="3" id="KW-0328">Glycosyltransferase</keyword>
<dbReference type="InterPro" id="IPR015338">
    <property type="entry name" value="GT64_dom"/>
</dbReference>
<dbReference type="InterPro" id="IPR029044">
    <property type="entry name" value="Nucleotide-diphossugar_trans"/>
</dbReference>
<dbReference type="RefSeq" id="XP_020019295.1">
    <property type="nucleotide sequence ID" value="XM_020163706.1"/>
</dbReference>
<dbReference type="PANTHER" id="PTHR48261:SF5">
    <property type="entry name" value="EXOSTOSIN GLYCOSYLTRANSFERASE 2"/>
    <property type="match status" value="1"/>
</dbReference>
<dbReference type="GO" id="GO:1901135">
    <property type="term" value="P:carbohydrate derivative metabolic process"/>
    <property type="evidence" value="ECO:0007669"/>
    <property type="project" value="UniProtKB-ARBA"/>
</dbReference>
<protein>
    <submittedName>
        <fullName evidence="8">Exostosin-2-like</fullName>
    </submittedName>
</protein>
<accession>A0A8B7UMB7</accession>
<keyword evidence="4" id="KW-0808">Transferase</keyword>
<comment type="similarity">
    <text evidence="2">Belongs to the glycosyltransferase 47 family.</text>
</comment>
<reference evidence="8" key="1">
    <citation type="submission" date="2025-08" db="UniProtKB">
        <authorList>
            <consortium name="RefSeq"/>
        </authorList>
    </citation>
    <scope>IDENTIFICATION</scope>
    <source>
        <tissue evidence="8">Leukocyte</tissue>
    </source>
</reference>
<evidence type="ECO:0000256" key="2">
    <source>
        <dbReference type="ARBA" id="ARBA00010271"/>
    </source>
</evidence>
<feature type="domain" description="Glycosyl transferase 64" evidence="7">
    <location>
        <begin position="72"/>
        <end position="218"/>
    </location>
</feature>
<dbReference type="GO" id="GO:0016757">
    <property type="term" value="F:glycosyltransferase activity"/>
    <property type="evidence" value="ECO:0007669"/>
    <property type="project" value="UniProtKB-KW"/>
</dbReference>
<dbReference type="Pfam" id="PF09258">
    <property type="entry name" value="Glyco_transf_64"/>
    <property type="match status" value="1"/>
</dbReference>
<sequence length="254" mass="29001">MAQAQQQEDKVDSLADLLGESAFISGNLVPLMASLANPPLKTLLKSCLLREKRASVSNPLFLPLIPPQSQGFTAIVLTYDRVESLFRVITEVSKVPSLSKLLVVWNNQNKNPPEESLWPKIRVPLKVVRTAENKLSNRFFPYDEIETEAVLAIDDDIIMLTSDELQFGYEVWREFPDRLVGYPGRLHLWDHEMSKWKYESEWTNEVSMVLTGAAFYHKVSGMGQGEYVRVTPKRVCYVPSFHLAQFNFPDLLQV</sequence>
<name>A0A8B7UMB7_CASCN</name>
<evidence type="ECO:0000256" key="3">
    <source>
        <dbReference type="ARBA" id="ARBA00022676"/>
    </source>
</evidence>
<dbReference type="GO" id="GO:0005789">
    <property type="term" value="C:endoplasmic reticulum membrane"/>
    <property type="evidence" value="ECO:0007669"/>
    <property type="project" value="UniProtKB-SubCell"/>
</dbReference>
<organism evidence="8">
    <name type="scientific">Castor canadensis</name>
    <name type="common">American beaver</name>
    <dbReference type="NCBI Taxonomy" id="51338"/>
    <lineage>
        <taxon>Eukaryota</taxon>
        <taxon>Metazoa</taxon>
        <taxon>Chordata</taxon>
        <taxon>Craniata</taxon>
        <taxon>Vertebrata</taxon>
        <taxon>Euteleostomi</taxon>
        <taxon>Mammalia</taxon>
        <taxon>Eutheria</taxon>
        <taxon>Euarchontoglires</taxon>
        <taxon>Glires</taxon>
        <taxon>Rodentia</taxon>
        <taxon>Castorimorpha</taxon>
        <taxon>Castoridae</taxon>
        <taxon>Castor</taxon>
    </lineage>
</organism>
<dbReference type="PANTHER" id="PTHR48261">
    <property type="entry name" value="ACETYLGLUCOSAMINYLTRANSFERASE"/>
    <property type="match status" value="1"/>
</dbReference>
<evidence type="ECO:0000259" key="7">
    <source>
        <dbReference type="Pfam" id="PF09258"/>
    </source>
</evidence>
<dbReference type="KEGG" id="ccan:109686416"/>
<evidence type="ECO:0000256" key="5">
    <source>
        <dbReference type="ARBA" id="ARBA00023136"/>
    </source>
</evidence>
<dbReference type="OrthoDB" id="5954868at2759"/>
<dbReference type="AlphaFoldDB" id="A0A8B7UMB7"/>
<gene>
    <name evidence="8" type="primary">LOC109686416</name>
</gene>
<comment type="subcellular location">
    <subcellularLocation>
        <location evidence="1">Endoplasmic reticulum membrane</location>
        <topology evidence="1">Single-pass type II membrane protein</topology>
    </subcellularLocation>
</comment>
<keyword evidence="5" id="KW-0472">Membrane</keyword>
<dbReference type="Gene3D" id="3.90.550.10">
    <property type="entry name" value="Spore Coat Polysaccharide Biosynthesis Protein SpsA, Chain A"/>
    <property type="match status" value="1"/>
</dbReference>